<keyword evidence="1" id="KW-0732">Signal</keyword>
<organism evidence="2 3">
    <name type="scientific">Prosthecodimorpha staleyi</name>
    <dbReference type="NCBI Taxonomy" id="2840188"/>
    <lineage>
        <taxon>Bacteria</taxon>
        <taxon>Pseudomonadati</taxon>
        <taxon>Pseudomonadota</taxon>
        <taxon>Alphaproteobacteria</taxon>
        <taxon>Hyphomicrobiales</taxon>
        <taxon>Ancalomicrobiaceae</taxon>
        <taxon>Prosthecodimorpha</taxon>
    </lineage>
</organism>
<name>A0A947D563_9HYPH</name>
<protein>
    <recommendedName>
        <fullName evidence="4">Secreted protein</fullName>
    </recommendedName>
</protein>
<dbReference type="EMBL" id="JAHHZF010000006">
    <property type="protein sequence ID" value="MBT9290394.1"/>
    <property type="molecule type" value="Genomic_DNA"/>
</dbReference>
<feature type="signal peptide" evidence="1">
    <location>
        <begin position="1"/>
        <end position="24"/>
    </location>
</feature>
<comment type="caution">
    <text evidence="2">The sequence shown here is derived from an EMBL/GenBank/DDBJ whole genome shotgun (WGS) entry which is preliminary data.</text>
</comment>
<dbReference type="RefSeq" id="WP_261968999.1">
    <property type="nucleotide sequence ID" value="NZ_JAHHZF010000006.1"/>
</dbReference>
<evidence type="ECO:0008006" key="4">
    <source>
        <dbReference type="Google" id="ProtNLM"/>
    </source>
</evidence>
<dbReference type="Proteomes" id="UP000766595">
    <property type="component" value="Unassembled WGS sequence"/>
</dbReference>
<accession>A0A947D563</accession>
<feature type="chain" id="PRO_5037949949" description="Secreted protein" evidence="1">
    <location>
        <begin position="25"/>
        <end position="153"/>
    </location>
</feature>
<evidence type="ECO:0000313" key="3">
    <source>
        <dbReference type="Proteomes" id="UP000766595"/>
    </source>
</evidence>
<dbReference type="AlphaFoldDB" id="A0A947D563"/>
<gene>
    <name evidence="2" type="ORF">KL771_13060</name>
</gene>
<sequence length="153" mass="16300">MTGRISKAILLAIAAWGVQAPAQALTVSNGSYYEETVSAACPSAATCRLDFTRIGNKPIMLRHLLCRVTGNMPIRFGTIGVATSAGGTPSRVTPIEPRFFYGSNATQIYTVAMDTHYLLQGGSFPQIQFTGDVTIPEVVCTIVGTTFDSKASF</sequence>
<keyword evidence="3" id="KW-1185">Reference proteome</keyword>
<evidence type="ECO:0000313" key="2">
    <source>
        <dbReference type="EMBL" id="MBT9290394.1"/>
    </source>
</evidence>
<reference evidence="2 3" key="1">
    <citation type="submission" date="2021-06" db="EMBL/GenBank/DDBJ databases">
        <authorList>
            <person name="Grouzdev D.S."/>
            <person name="Koziaeva V."/>
        </authorList>
    </citation>
    <scope>NUCLEOTIDE SEQUENCE [LARGE SCALE GENOMIC DNA]</scope>
    <source>
        <strain evidence="2 3">22</strain>
    </source>
</reference>
<proteinExistence type="predicted"/>
<evidence type="ECO:0000256" key="1">
    <source>
        <dbReference type="SAM" id="SignalP"/>
    </source>
</evidence>